<dbReference type="InterPro" id="IPR011711">
    <property type="entry name" value="GntR_C"/>
</dbReference>
<reference evidence="6" key="1">
    <citation type="journal article" date="2019" name="Int. J. Syst. Evol. Microbiol.">
        <title>The Global Catalogue of Microorganisms (GCM) 10K type strain sequencing project: providing services to taxonomists for standard genome sequencing and annotation.</title>
        <authorList>
            <consortium name="The Broad Institute Genomics Platform"/>
            <consortium name="The Broad Institute Genome Sequencing Center for Infectious Disease"/>
            <person name="Wu L."/>
            <person name="Ma J."/>
        </authorList>
    </citation>
    <scope>NUCLEOTIDE SEQUENCE [LARGE SCALE GENOMIC DNA]</scope>
    <source>
        <strain evidence="6">WYCCWR 12678</strain>
    </source>
</reference>
<name>A0ABV9Q233_9BACL</name>
<keyword evidence="6" id="KW-1185">Reference proteome</keyword>
<evidence type="ECO:0000313" key="5">
    <source>
        <dbReference type="EMBL" id="MFC4768205.1"/>
    </source>
</evidence>
<dbReference type="PRINTS" id="PR00033">
    <property type="entry name" value="HTHASNC"/>
</dbReference>
<protein>
    <submittedName>
        <fullName evidence="5">GntR family transcriptional regulator</fullName>
    </submittedName>
</protein>
<dbReference type="EMBL" id="JBHSHC010000097">
    <property type="protein sequence ID" value="MFC4768205.1"/>
    <property type="molecule type" value="Genomic_DNA"/>
</dbReference>
<comment type="caution">
    <text evidence="5">The sequence shown here is derived from an EMBL/GenBank/DDBJ whole genome shotgun (WGS) entry which is preliminary data.</text>
</comment>
<keyword evidence="3" id="KW-0804">Transcription</keyword>
<gene>
    <name evidence="5" type="ORF">ACFO8Q_12685</name>
</gene>
<dbReference type="InterPro" id="IPR008920">
    <property type="entry name" value="TF_FadR/GntR_C"/>
</dbReference>
<dbReference type="SMART" id="SM00345">
    <property type="entry name" value="HTH_GNTR"/>
    <property type="match status" value="1"/>
</dbReference>
<dbReference type="SMART" id="SM00895">
    <property type="entry name" value="FCD"/>
    <property type="match status" value="1"/>
</dbReference>
<evidence type="ECO:0000259" key="4">
    <source>
        <dbReference type="PROSITE" id="PS50949"/>
    </source>
</evidence>
<dbReference type="PANTHER" id="PTHR43537">
    <property type="entry name" value="TRANSCRIPTIONAL REGULATOR, GNTR FAMILY"/>
    <property type="match status" value="1"/>
</dbReference>
<dbReference type="Pfam" id="PF07729">
    <property type="entry name" value="FCD"/>
    <property type="match status" value="1"/>
</dbReference>
<dbReference type="SUPFAM" id="SSF48008">
    <property type="entry name" value="GntR ligand-binding domain-like"/>
    <property type="match status" value="1"/>
</dbReference>
<proteinExistence type="predicted"/>
<dbReference type="InterPro" id="IPR000524">
    <property type="entry name" value="Tscrpt_reg_HTH_GntR"/>
</dbReference>
<dbReference type="Gene3D" id="1.10.10.10">
    <property type="entry name" value="Winged helix-like DNA-binding domain superfamily/Winged helix DNA-binding domain"/>
    <property type="match status" value="1"/>
</dbReference>
<evidence type="ECO:0000256" key="2">
    <source>
        <dbReference type="ARBA" id="ARBA00023125"/>
    </source>
</evidence>
<dbReference type="Proteomes" id="UP001596002">
    <property type="component" value="Unassembled WGS sequence"/>
</dbReference>
<dbReference type="RefSeq" id="WP_380026134.1">
    <property type="nucleotide sequence ID" value="NZ_JBHSHC010000097.1"/>
</dbReference>
<dbReference type="Pfam" id="PF00392">
    <property type="entry name" value="GntR"/>
    <property type="match status" value="1"/>
</dbReference>
<evidence type="ECO:0000256" key="3">
    <source>
        <dbReference type="ARBA" id="ARBA00023163"/>
    </source>
</evidence>
<evidence type="ECO:0000256" key="1">
    <source>
        <dbReference type="ARBA" id="ARBA00023015"/>
    </source>
</evidence>
<keyword evidence="1" id="KW-0805">Transcription regulation</keyword>
<feature type="domain" description="HTH gntR-type" evidence="4">
    <location>
        <begin position="15"/>
        <end position="82"/>
    </location>
</feature>
<dbReference type="PANTHER" id="PTHR43537:SF24">
    <property type="entry name" value="GLUCONATE OPERON TRANSCRIPTIONAL REPRESSOR"/>
    <property type="match status" value="1"/>
</dbReference>
<organism evidence="5 6">
    <name type="scientific">Effusibacillus consociatus</name>
    <dbReference type="NCBI Taxonomy" id="1117041"/>
    <lineage>
        <taxon>Bacteria</taxon>
        <taxon>Bacillati</taxon>
        <taxon>Bacillota</taxon>
        <taxon>Bacilli</taxon>
        <taxon>Bacillales</taxon>
        <taxon>Alicyclobacillaceae</taxon>
        <taxon>Effusibacillus</taxon>
    </lineage>
</organism>
<dbReference type="InterPro" id="IPR000485">
    <property type="entry name" value="AsnC-type_HTH_dom"/>
</dbReference>
<dbReference type="CDD" id="cd07377">
    <property type="entry name" value="WHTH_GntR"/>
    <property type="match status" value="1"/>
</dbReference>
<accession>A0ABV9Q233</accession>
<dbReference type="SUPFAM" id="SSF46785">
    <property type="entry name" value="Winged helix' DNA-binding domain"/>
    <property type="match status" value="1"/>
</dbReference>
<evidence type="ECO:0000313" key="6">
    <source>
        <dbReference type="Proteomes" id="UP001596002"/>
    </source>
</evidence>
<dbReference type="InterPro" id="IPR036390">
    <property type="entry name" value="WH_DNA-bd_sf"/>
</dbReference>
<dbReference type="Gene3D" id="1.20.120.530">
    <property type="entry name" value="GntR ligand-binding domain-like"/>
    <property type="match status" value="1"/>
</dbReference>
<dbReference type="PRINTS" id="PR00035">
    <property type="entry name" value="HTHGNTR"/>
</dbReference>
<sequence>MLRQEQSLWVTEELVPIRDKVYQYLKSQIVNGHYKAGDRLVERELAEKLGISRTPIREALFKLESQGLVMTVPRKGVVVTQISQEEIEEIFTILASLEVLAVRLAATKMDPQTATEFDEIIQKIDQFLVDDLVEEIAQFHIEINEQIYKAAKSQRLYEMLSGLLDYIRAFAHLGHIMPGRMEQATREHRNIMEAVRNQEVELAENLTKIHIENSRKAYIRAIQGKEV</sequence>
<keyword evidence="2" id="KW-0238">DNA-binding</keyword>
<dbReference type="InterPro" id="IPR036388">
    <property type="entry name" value="WH-like_DNA-bd_sf"/>
</dbReference>
<dbReference type="PROSITE" id="PS50949">
    <property type="entry name" value="HTH_GNTR"/>
    <property type="match status" value="1"/>
</dbReference>